<dbReference type="Pfam" id="PF00682">
    <property type="entry name" value="HMGL-like"/>
    <property type="match status" value="1"/>
</dbReference>
<dbReference type="RefSeq" id="WP_121621395.1">
    <property type="nucleotide sequence ID" value="NZ_JACIIW010000004.1"/>
</dbReference>
<sequence length="313" mass="32382">MTTETSPTVEIVEVAPRDGLQNEQVHVSTAVKAELVRQALAAGLRRMEVTSFVNPQRVPQMADAEALMQDVRTYPGLTAIGLAMNRRGFDRAVAAGCDEVNMVVVASESLSRRNQGMATADSIAIIREVAAAAREVGTPISVTIAASFGCPFEGEVPEGRVLAILEEVLPLAPLEIAFADTIGCGVPSQVGSLVRQARALAPGMRLRCHFHNTRNTGLANVAAAVEAGARTIDASLGGTGGCPFAPGATGNVATEDVAWMLHRMGISTGVDLEEAVETAKWLSDALGKPMAGGVAKAGLFPKEAALGGCVAVA</sequence>
<dbReference type="SUPFAM" id="SSF51569">
    <property type="entry name" value="Aldolase"/>
    <property type="match status" value="1"/>
</dbReference>
<dbReference type="CDD" id="cd07938">
    <property type="entry name" value="DRE_TIM_HMGL"/>
    <property type="match status" value="1"/>
</dbReference>
<dbReference type="PANTHER" id="PTHR42738">
    <property type="entry name" value="HYDROXYMETHYLGLUTARYL-COA LYASE"/>
    <property type="match status" value="1"/>
</dbReference>
<evidence type="ECO:0000256" key="1">
    <source>
        <dbReference type="ARBA" id="ARBA00009405"/>
    </source>
</evidence>
<keyword evidence="3 5" id="KW-0456">Lyase</keyword>
<dbReference type="Gene3D" id="3.20.20.70">
    <property type="entry name" value="Aldolase class I"/>
    <property type="match status" value="1"/>
</dbReference>
<gene>
    <name evidence="5" type="ORF">D9R14_00820</name>
</gene>
<dbReference type="NCBIfam" id="NF004283">
    <property type="entry name" value="PRK05692.1"/>
    <property type="match status" value="1"/>
</dbReference>
<keyword evidence="2" id="KW-0479">Metal-binding</keyword>
<proteinExistence type="inferred from homology"/>
<accession>A0A3L7APQ7</accession>
<protein>
    <submittedName>
        <fullName evidence="5">Hydroxymethylglutaryl-CoA lyase</fullName>
    </submittedName>
</protein>
<dbReference type="AlphaFoldDB" id="A0A3L7APQ7"/>
<dbReference type="OrthoDB" id="9784013at2"/>
<evidence type="ECO:0000256" key="2">
    <source>
        <dbReference type="ARBA" id="ARBA00022723"/>
    </source>
</evidence>
<evidence type="ECO:0000256" key="3">
    <source>
        <dbReference type="ARBA" id="ARBA00023239"/>
    </source>
</evidence>
<dbReference type="GO" id="GO:0004419">
    <property type="term" value="F:hydroxymethylglutaryl-CoA lyase activity"/>
    <property type="evidence" value="ECO:0007669"/>
    <property type="project" value="TreeGrafter"/>
</dbReference>
<keyword evidence="6" id="KW-1185">Reference proteome</keyword>
<dbReference type="InterPro" id="IPR000891">
    <property type="entry name" value="PYR_CT"/>
</dbReference>
<evidence type="ECO:0000259" key="4">
    <source>
        <dbReference type="PROSITE" id="PS50991"/>
    </source>
</evidence>
<dbReference type="EMBL" id="RCTF01000001">
    <property type="protein sequence ID" value="RLP81580.1"/>
    <property type="molecule type" value="Genomic_DNA"/>
</dbReference>
<dbReference type="PROSITE" id="PS50991">
    <property type="entry name" value="PYR_CT"/>
    <property type="match status" value="1"/>
</dbReference>
<comment type="similarity">
    <text evidence="1">Belongs to the HMG-CoA lyase family.</text>
</comment>
<reference evidence="5 6" key="1">
    <citation type="submission" date="2018-10" db="EMBL/GenBank/DDBJ databases">
        <title>Xanthobacter tagetidis genome sequencing and assembly.</title>
        <authorList>
            <person name="Maclea K.S."/>
            <person name="Goen A.E."/>
            <person name="Fatima S.A."/>
        </authorList>
    </citation>
    <scope>NUCLEOTIDE SEQUENCE [LARGE SCALE GENOMIC DNA]</scope>
    <source>
        <strain evidence="5 6">ATCC 700314</strain>
    </source>
</reference>
<comment type="caution">
    <text evidence="5">The sequence shown here is derived from an EMBL/GenBank/DDBJ whole genome shotgun (WGS) entry which is preliminary data.</text>
</comment>
<feature type="domain" description="Pyruvate carboxyltransferase" evidence="4">
    <location>
        <begin position="9"/>
        <end position="276"/>
    </location>
</feature>
<dbReference type="PANTHER" id="PTHR42738:SF7">
    <property type="entry name" value="HYDROXYMETHYLGLUTARYL-COA LYASE"/>
    <property type="match status" value="1"/>
</dbReference>
<dbReference type="GO" id="GO:0046872">
    <property type="term" value="F:metal ion binding"/>
    <property type="evidence" value="ECO:0007669"/>
    <property type="project" value="UniProtKB-KW"/>
</dbReference>
<dbReference type="InterPro" id="IPR043594">
    <property type="entry name" value="HMGL"/>
</dbReference>
<evidence type="ECO:0000313" key="6">
    <source>
        <dbReference type="Proteomes" id="UP000269692"/>
    </source>
</evidence>
<dbReference type="Proteomes" id="UP000269692">
    <property type="component" value="Unassembled WGS sequence"/>
</dbReference>
<evidence type="ECO:0000313" key="5">
    <source>
        <dbReference type="EMBL" id="RLP81580.1"/>
    </source>
</evidence>
<organism evidence="5 6">
    <name type="scientific">Xanthobacter tagetidis</name>
    <dbReference type="NCBI Taxonomy" id="60216"/>
    <lineage>
        <taxon>Bacteria</taxon>
        <taxon>Pseudomonadati</taxon>
        <taxon>Pseudomonadota</taxon>
        <taxon>Alphaproteobacteria</taxon>
        <taxon>Hyphomicrobiales</taxon>
        <taxon>Xanthobacteraceae</taxon>
        <taxon>Xanthobacter</taxon>
    </lineage>
</organism>
<name>A0A3L7APQ7_9HYPH</name>
<dbReference type="InterPro" id="IPR013785">
    <property type="entry name" value="Aldolase_TIM"/>
</dbReference>
<dbReference type="GO" id="GO:0046951">
    <property type="term" value="P:ketone body biosynthetic process"/>
    <property type="evidence" value="ECO:0007669"/>
    <property type="project" value="TreeGrafter"/>
</dbReference>
<dbReference type="GO" id="GO:0006552">
    <property type="term" value="P:L-leucine catabolic process"/>
    <property type="evidence" value="ECO:0007669"/>
    <property type="project" value="TreeGrafter"/>
</dbReference>